<comment type="similarity">
    <text evidence="2">Belongs to the UQCR10/QCR9 family.</text>
</comment>
<keyword evidence="3" id="KW-0813">Transport</keyword>
<dbReference type="InterPro" id="IPR036656">
    <property type="entry name" value="QCR9_sf"/>
</dbReference>
<evidence type="ECO:0000256" key="1">
    <source>
        <dbReference type="ARBA" id="ARBA00004434"/>
    </source>
</evidence>
<gene>
    <name evidence="11" type="ORF">CDCA_CDCA03G1072</name>
</gene>
<name>A0AAV9IRS4_CYACA</name>
<dbReference type="InterPro" id="IPR008027">
    <property type="entry name" value="QCR9"/>
</dbReference>
<organism evidence="11 12">
    <name type="scientific">Cyanidium caldarium</name>
    <name type="common">Red alga</name>
    <dbReference type="NCBI Taxonomy" id="2771"/>
    <lineage>
        <taxon>Eukaryota</taxon>
        <taxon>Rhodophyta</taxon>
        <taxon>Bangiophyceae</taxon>
        <taxon>Cyanidiales</taxon>
        <taxon>Cyanidiaceae</taxon>
        <taxon>Cyanidium</taxon>
    </lineage>
</organism>
<sequence length="85" mass="9436">MSSSRVHYTGLPAVRNAFYNIFIRRTPMFALTLVAAGYAATEAVDALSDTLWERANRNKLWKHVQPQIEARKAELAAAEEEGGDA</sequence>
<keyword evidence="12" id="KW-1185">Reference proteome</keyword>
<keyword evidence="10" id="KW-0472">Membrane</keyword>
<dbReference type="GO" id="GO:0005743">
    <property type="term" value="C:mitochondrial inner membrane"/>
    <property type="evidence" value="ECO:0007669"/>
    <property type="project" value="UniProtKB-SubCell"/>
</dbReference>
<evidence type="ECO:0000256" key="4">
    <source>
        <dbReference type="ARBA" id="ARBA00022660"/>
    </source>
</evidence>
<accession>A0AAV9IRS4</accession>
<evidence type="ECO:0000256" key="8">
    <source>
        <dbReference type="ARBA" id="ARBA00022989"/>
    </source>
</evidence>
<evidence type="ECO:0000256" key="7">
    <source>
        <dbReference type="ARBA" id="ARBA00022982"/>
    </source>
</evidence>
<dbReference type="PANTHER" id="PTHR12980">
    <property type="entry name" value="UBIQUINOL-CYTOCHROME C REDUCTASE COMPLEX, SUBUNIT X"/>
    <property type="match status" value="1"/>
</dbReference>
<reference evidence="11 12" key="1">
    <citation type="submission" date="2022-07" db="EMBL/GenBank/DDBJ databases">
        <title>Genome-wide signatures of adaptation to extreme environments.</title>
        <authorList>
            <person name="Cho C.H."/>
            <person name="Yoon H.S."/>
        </authorList>
    </citation>
    <scope>NUCLEOTIDE SEQUENCE [LARGE SCALE GENOMIC DNA]</scope>
    <source>
        <strain evidence="11 12">DBV 063 E5</strain>
    </source>
</reference>
<evidence type="ECO:0000313" key="11">
    <source>
        <dbReference type="EMBL" id="KAK4535047.1"/>
    </source>
</evidence>
<dbReference type="PANTHER" id="PTHR12980:SF0">
    <property type="entry name" value="CYTOCHROME B-C1 COMPLEX SUBUNIT 9"/>
    <property type="match status" value="1"/>
</dbReference>
<evidence type="ECO:0000256" key="9">
    <source>
        <dbReference type="ARBA" id="ARBA00023128"/>
    </source>
</evidence>
<dbReference type="Pfam" id="PF05365">
    <property type="entry name" value="UCR_UQCRX_QCR9"/>
    <property type="match status" value="1"/>
</dbReference>
<evidence type="ECO:0000256" key="5">
    <source>
        <dbReference type="ARBA" id="ARBA00022692"/>
    </source>
</evidence>
<keyword evidence="7" id="KW-0249">Electron transport</keyword>
<dbReference type="Gene3D" id="1.20.5.260">
    <property type="entry name" value="Cytochrome b-c1 complex subunit 9"/>
    <property type="match status" value="1"/>
</dbReference>
<dbReference type="AlphaFoldDB" id="A0AAV9IRS4"/>
<dbReference type="FunFam" id="1.20.5.260:FF:000001">
    <property type="entry name" value="Cytochrome b-c1 complex subunit 9"/>
    <property type="match status" value="1"/>
</dbReference>
<dbReference type="GO" id="GO:0045275">
    <property type="term" value="C:respiratory chain complex III"/>
    <property type="evidence" value="ECO:0007669"/>
    <property type="project" value="InterPro"/>
</dbReference>
<evidence type="ECO:0000313" key="12">
    <source>
        <dbReference type="Proteomes" id="UP001301350"/>
    </source>
</evidence>
<evidence type="ECO:0008006" key="13">
    <source>
        <dbReference type="Google" id="ProtNLM"/>
    </source>
</evidence>
<keyword evidence="8" id="KW-1133">Transmembrane helix</keyword>
<evidence type="ECO:0000256" key="2">
    <source>
        <dbReference type="ARBA" id="ARBA00007856"/>
    </source>
</evidence>
<dbReference type="GO" id="GO:0006122">
    <property type="term" value="P:mitochondrial electron transport, ubiquinol to cytochrome c"/>
    <property type="evidence" value="ECO:0007669"/>
    <property type="project" value="InterPro"/>
</dbReference>
<evidence type="ECO:0000256" key="10">
    <source>
        <dbReference type="ARBA" id="ARBA00023136"/>
    </source>
</evidence>
<evidence type="ECO:0000256" key="6">
    <source>
        <dbReference type="ARBA" id="ARBA00022792"/>
    </source>
</evidence>
<dbReference type="SUPFAM" id="SSF81514">
    <property type="entry name" value="Subunit X (non-heme 7 kDa protein) of cytochrome bc1 complex (Ubiquinol-cytochrome c reductase)"/>
    <property type="match status" value="1"/>
</dbReference>
<proteinExistence type="inferred from homology"/>
<dbReference type="Proteomes" id="UP001301350">
    <property type="component" value="Unassembled WGS sequence"/>
</dbReference>
<protein>
    <recommendedName>
        <fullName evidence="13">Cytochrome b-c1 complex subunit 9</fullName>
    </recommendedName>
</protein>
<keyword evidence="9" id="KW-0496">Mitochondrion</keyword>
<evidence type="ECO:0000256" key="3">
    <source>
        <dbReference type="ARBA" id="ARBA00022448"/>
    </source>
</evidence>
<comment type="subcellular location">
    <subcellularLocation>
        <location evidence="1">Mitochondrion inner membrane</location>
        <topology evidence="1">Single-pass membrane protein</topology>
    </subcellularLocation>
</comment>
<dbReference type="EMBL" id="JANCYW010000003">
    <property type="protein sequence ID" value="KAK4535047.1"/>
    <property type="molecule type" value="Genomic_DNA"/>
</dbReference>
<keyword evidence="5" id="KW-0812">Transmembrane</keyword>
<comment type="caution">
    <text evidence="11">The sequence shown here is derived from an EMBL/GenBank/DDBJ whole genome shotgun (WGS) entry which is preliminary data.</text>
</comment>
<keyword evidence="6" id="KW-0999">Mitochondrion inner membrane</keyword>
<keyword evidence="4" id="KW-0679">Respiratory chain</keyword>